<protein>
    <submittedName>
        <fullName evidence="1">Uncharacterized protein</fullName>
    </submittedName>
</protein>
<dbReference type="AlphaFoldDB" id="A0A423XQG8"/>
<accession>A0A423XQG8</accession>
<reference evidence="1 2" key="1">
    <citation type="journal article" date="2018" name="Front. Microbiol.">
        <title>An Investigation of an Acute Gastroenteritis Outbreak: Cronobacter sakazakii, a Potential Cause of Food-Borne Illness.</title>
        <authorList>
            <person name="Yong W."/>
            <person name="Guo B."/>
            <person name="Shi X."/>
            <person name="Cheng T."/>
            <person name="Chen M."/>
            <person name="Jiang X."/>
            <person name="Ye Y."/>
            <person name="Wang J."/>
            <person name="Xie G."/>
            <person name="Ding J."/>
        </authorList>
    </citation>
    <scope>NUCLEOTIDE SEQUENCE [LARGE SCALE GENOMIC DNA]</scope>
    <source>
        <strain evidence="1 2">S1</strain>
    </source>
</reference>
<evidence type="ECO:0000313" key="1">
    <source>
        <dbReference type="EMBL" id="ROW58605.1"/>
    </source>
</evidence>
<dbReference type="EMBL" id="PQJL01000026">
    <property type="protein sequence ID" value="ROW58605.1"/>
    <property type="molecule type" value="Genomic_DNA"/>
</dbReference>
<comment type="caution">
    <text evidence="1">The sequence shown here is derived from an EMBL/GenBank/DDBJ whole genome shotgun (WGS) entry which is preliminary data.</text>
</comment>
<gene>
    <name evidence="1" type="ORF">C3E80_20480</name>
</gene>
<dbReference type="Proteomes" id="UP000285793">
    <property type="component" value="Unassembled WGS sequence"/>
</dbReference>
<sequence length="62" mass="7380">MGFIALNYSPYQLIDAIKWGVMAFNSDFPEGCWRIYEKSEVFTKTELIIHKVNYCLFVFFMI</sequence>
<name>A0A423XQG8_9ENTR</name>
<evidence type="ECO:0000313" key="2">
    <source>
        <dbReference type="Proteomes" id="UP000285793"/>
    </source>
</evidence>
<organism evidence="1 2">
    <name type="scientific">Cronobacter malonaticus</name>
    <dbReference type="NCBI Taxonomy" id="413503"/>
    <lineage>
        <taxon>Bacteria</taxon>
        <taxon>Pseudomonadati</taxon>
        <taxon>Pseudomonadota</taxon>
        <taxon>Gammaproteobacteria</taxon>
        <taxon>Enterobacterales</taxon>
        <taxon>Enterobacteriaceae</taxon>
        <taxon>Cronobacter</taxon>
    </lineage>
</organism>
<proteinExistence type="predicted"/>